<evidence type="ECO:0008006" key="5">
    <source>
        <dbReference type="Google" id="ProtNLM"/>
    </source>
</evidence>
<evidence type="ECO:0000256" key="1">
    <source>
        <dbReference type="ARBA" id="ARBA00007017"/>
    </source>
</evidence>
<dbReference type="InterPro" id="IPR019128">
    <property type="entry name" value="Dcc1"/>
</dbReference>
<dbReference type="Pfam" id="PF09724">
    <property type="entry name" value="Dcc1"/>
    <property type="match status" value="1"/>
</dbReference>
<evidence type="ECO:0000313" key="3">
    <source>
        <dbReference type="EMBL" id="OCB89346.1"/>
    </source>
</evidence>
<proteinExistence type="inferred from homology"/>
<gene>
    <name evidence="3" type="ORF">A7U60_g3436</name>
</gene>
<sequence>MSEYTLHFSSKRGSDDSQYKLMELPKELVHLIEKETQDQFTIRGRDDDDAVLCTADKTYNIRAVMVSNSFCVLTPPNGDEPGDAVIRATIDHILELSPSIAKLHRLRGMLRGCEYDEDSDGRGDRERRMLKVVKSELQASDAELEAGLRDMRVLVLNGELRPMTPGYLNHVLELILNTLVSLSRSTDGAPILDIIETIQSDHEISPDVSRQIMSWFGRIDSSLSAETWIMDVDAVVRQIGIGILSAYRSSSIEQSEFMKRWRTTVGDSFENRISLSLLQGNYLLTDQFATTSPALSYFPSSELPISPADRFAELFLVQPKWKAADIVPFLDDIVVDSKDKDKLLMKFARSITDKDGVTYYTSRGGTIA</sequence>
<protein>
    <recommendedName>
        <fullName evidence="5">Sister chromatid cohesion protein DCC1</fullName>
    </recommendedName>
</protein>
<evidence type="ECO:0000313" key="4">
    <source>
        <dbReference type="Proteomes" id="UP000757232"/>
    </source>
</evidence>
<dbReference type="GO" id="GO:0000775">
    <property type="term" value="C:chromosome, centromeric region"/>
    <property type="evidence" value="ECO:0007669"/>
    <property type="project" value="TreeGrafter"/>
</dbReference>
<dbReference type="Proteomes" id="UP000757232">
    <property type="component" value="Unassembled WGS sequence"/>
</dbReference>
<comment type="similarity">
    <text evidence="1">Belongs to the DCC1 family.</text>
</comment>
<reference evidence="3" key="1">
    <citation type="submission" date="2016-06" db="EMBL/GenBank/DDBJ databases">
        <title>Draft Genome sequence of the fungus Inonotus baumii.</title>
        <authorList>
            <person name="Zhu H."/>
            <person name="Lin W."/>
        </authorList>
    </citation>
    <scope>NUCLEOTIDE SEQUENCE</scope>
    <source>
        <strain evidence="3">821</strain>
    </source>
</reference>
<evidence type="ECO:0000256" key="2">
    <source>
        <dbReference type="ARBA" id="ARBA00022705"/>
    </source>
</evidence>
<dbReference type="PANTHER" id="PTHR13395">
    <property type="entry name" value="SISTER CHROMATID COHESION PROTEIN DCC1-RELATED"/>
    <property type="match status" value="1"/>
</dbReference>
<organism evidence="3 4">
    <name type="scientific">Sanghuangporus baumii</name>
    <name type="common">Phellinus baumii</name>
    <dbReference type="NCBI Taxonomy" id="108892"/>
    <lineage>
        <taxon>Eukaryota</taxon>
        <taxon>Fungi</taxon>
        <taxon>Dikarya</taxon>
        <taxon>Basidiomycota</taxon>
        <taxon>Agaricomycotina</taxon>
        <taxon>Agaricomycetes</taxon>
        <taxon>Hymenochaetales</taxon>
        <taxon>Hymenochaetaceae</taxon>
        <taxon>Sanghuangporus</taxon>
    </lineage>
</organism>
<name>A0A9Q5I0L2_SANBA</name>
<dbReference type="AlphaFoldDB" id="A0A9Q5I0L2"/>
<accession>A0A9Q5I0L2</accession>
<dbReference type="GO" id="GO:0034088">
    <property type="term" value="P:maintenance of mitotic sister chromatid cohesion"/>
    <property type="evidence" value="ECO:0007669"/>
    <property type="project" value="TreeGrafter"/>
</dbReference>
<dbReference type="GO" id="GO:0031390">
    <property type="term" value="C:Ctf18 RFC-like complex"/>
    <property type="evidence" value="ECO:0007669"/>
    <property type="project" value="InterPro"/>
</dbReference>
<dbReference type="OrthoDB" id="276989at2759"/>
<comment type="caution">
    <text evidence="3">The sequence shown here is derived from an EMBL/GenBank/DDBJ whole genome shotgun (WGS) entry which is preliminary data.</text>
</comment>
<dbReference type="EMBL" id="LNZH02000157">
    <property type="protein sequence ID" value="OCB89346.1"/>
    <property type="molecule type" value="Genomic_DNA"/>
</dbReference>
<dbReference type="GO" id="GO:0000785">
    <property type="term" value="C:chromatin"/>
    <property type="evidence" value="ECO:0007669"/>
    <property type="project" value="TreeGrafter"/>
</dbReference>
<dbReference type="GO" id="GO:0006260">
    <property type="term" value="P:DNA replication"/>
    <property type="evidence" value="ECO:0007669"/>
    <property type="project" value="UniProtKB-KW"/>
</dbReference>
<dbReference type="PANTHER" id="PTHR13395:SF6">
    <property type="entry name" value="SISTER CHROMATID COHESION PROTEIN DCC1"/>
    <property type="match status" value="1"/>
</dbReference>
<keyword evidence="2" id="KW-0235">DNA replication</keyword>
<keyword evidence="4" id="KW-1185">Reference proteome</keyword>